<evidence type="ECO:0000313" key="11">
    <source>
        <dbReference type="EMBL" id="TWU02996.1"/>
    </source>
</evidence>
<evidence type="ECO:0000256" key="3">
    <source>
        <dbReference type="ARBA" id="ARBA00022692"/>
    </source>
</evidence>
<dbReference type="EMBL" id="SJPN01000004">
    <property type="protein sequence ID" value="TWU02996.1"/>
    <property type="molecule type" value="Genomic_DNA"/>
</dbReference>
<feature type="transmembrane region" description="Helical" evidence="9">
    <location>
        <begin position="95"/>
        <end position="119"/>
    </location>
</feature>
<evidence type="ECO:0000256" key="4">
    <source>
        <dbReference type="ARBA" id="ARBA00022741"/>
    </source>
</evidence>
<dbReference type="Proteomes" id="UP000320176">
    <property type="component" value="Unassembled WGS sequence"/>
</dbReference>
<protein>
    <recommendedName>
        <fullName evidence="10">Pycsar effector protein domain-containing protein</fullName>
    </recommendedName>
</protein>
<gene>
    <name evidence="11" type="ORF">Pla52n_40850</name>
</gene>
<accession>A0A5C6AVC3</accession>
<keyword evidence="4" id="KW-0547">Nucleotide-binding</keyword>
<keyword evidence="3 9" id="KW-0812">Transmembrane</keyword>
<keyword evidence="7 9" id="KW-0472">Membrane</keyword>
<evidence type="ECO:0000259" key="10">
    <source>
        <dbReference type="Pfam" id="PF18967"/>
    </source>
</evidence>
<sequence length="214" mass="23153">MPDETQVDNASDGPTALADMSPKSPLPTQPDRTVVASNLETANLIEGYHVIAEWIRFADAKAAVVLTVGGAVAGLVIPTLRSYLGEENAVHPTSWWTTMVGCLFAIWLLLLLLSGIFAFRCILPYRRKGQHPALGHCSHFHPAAISVAFKLDDADRFIAECESMGDGGLRKEVAACLLIDSHISGAKYRHVTTSIRLIGISSIIALIYLVAIQF</sequence>
<evidence type="ECO:0000256" key="7">
    <source>
        <dbReference type="ARBA" id="ARBA00023136"/>
    </source>
</evidence>
<feature type="transmembrane region" description="Helical" evidence="9">
    <location>
        <begin position="62"/>
        <end position="83"/>
    </location>
</feature>
<evidence type="ECO:0000256" key="6">
    <source>
        <dbReference type="ARBA" id="ARBA00023118"/>
    </source>
</evidence>
<keyword evidence="2" id="KW-1003">Cell membrane</keyword>
<evidence type="ECO:0000256" key="2">
    <source>
        <dbReference type="ARBA" id="ARBA00022475"/>
    </source>
</evidence>
<proteinExistence type="predicted"/>
<keyword evidence="6" id="KW-0051">Antiviral defense</keyword>
<evidence type="ECO:0000256" key="9">
    <source>
        <dbReference type="SAM" id="Phobius"/>
    </source>
</evidence>
<evidence type="ECO:0000313" key="12">
    <source>
        <dbReference type="Proteomes" id="UP000320176"/>
    </source>
</evidence>
<dbReference type="RefSeq" id="WP_146521216.1">
    <property type="nucleotide sequence ID" value="NZ_CP151726.1"/>
</dbReference>
<feature type="region of interest" description="Disordered" evidence="8">
    <location>
        <begin position="1"/>
        <end position="31"/>
    </location>
</feature>
<comment type="caution">
    <text evidence="11">The sequence shown here is derived from an EMBL/GenBank/DDBJ whole genome shotgun (WGS) entry which is preliminary data.</text>
</comment>
<evidence type="ECO:0000256" key="1">
    <source>
        <dbReference type="ARBA" id="ARBA00004236"/>
    </source>
</evidence>
<name>A0A5C6AVC3_9BACT</name>
<evidence type="ECO:0000256" key="5">
    <source>
        <dbReference type="ARBA" id="ARBA00022989"/>
    </source>
</evidence>
<reference evidence="11 12" key="1">
    <citation type="submission" date="2019-02" db="EMBL/GenBank/DDBJ databases">
        <title>Deep-cultivation of Planctomycetes and their phenomic and genomic characterization uncovers novel biology.</title>
        <authorList>
            <person name="Wiegand S."/>
            <person name="Jogler M."/>
            <person name="Boedeker C."/>
            <person name="Pinto D."/>
            <person name="Vollmers J."/>
            <person name="Rivas-Marin E."/>
            <person name="Kohn T."/>
            <person name="Peeters S.H."/>
            <person name="Heuer A."/>
            <person name="Rast P."/>
            <person name="Oberbeckmann S."/>
            <person name="Bunk B."/>
            <person name="Jeske O."/>
            <person name="Meyerdierks A."/>
            <person name="Storesund J.E."/>
            <person name="Kallscheuer N."/>
            <person name="Luecker S."/>
            <person name="Lage O.M."/>
            <person name="Pohl T."/>
            <person name="Merkel B.J."/>
            <person name="Hornburger P."/>
            <person name="Mueller R.-W."/>
            <person name="Bruemmer F."/>
            <person name="Labrenz M."/>
            <person name="Spormann A.M."/>
            <person name="Op Den Camp H."/>
            <person name="Overmann J."/>
            <person name="Amann R."/>
            <person name="Jetten M.S.M."/>
            <person name="Mascher T."/>
            <person name="Medema M.H."/>
            <person name="Devos D.P."/>
            <person name="Kaster A.-K."/>
            <person name="Ovreas L."/>
            <person name="Rohde M."/>
            <person name="Galperin M.Y."/>
            <person name="Jogler C."/>
        </authorList>
    </citation>
    <scope>NUCLEOTIDE SEQUENCE [LARGE SCALE GENOMIC DNA]</scope>
    <source>
        <strain evidence="11 12">Pla52n</strain>
    </source>
</reference>
<dbReference type="OrthoDB" id="271875at2"/>
<feature type="transmembrane region" description="Helical" evidence="9">
    <location>
        <begin position="194"/>
        <end position="212"/>
    </location>
</feature>
<organism evidence="11 12">
    <name type="scientific">Stieleria varia</name>
    <dbReference type="NCBI Taxonomy" id="2528005"/>
    <lineage>
        <taxon>Bacteria</taxon>
        <taxon>Pseudomonadati</taxon>
        <taxon>Planctomycetota</taxon>
        <taxon>Planctomycetia</taxon>
        <taxon>Pirellulales</taxon>
        <taxon>Pirellulaceae</taxon>
        <taxon>Stieleria</taxon>
    </lineage>
</organism>
<dbReference type="Pfam" id="PF18967">
    <property type="entry name" value="PycTM"/>
    <property type="match status" value="1"/>
</dbReference>
<feature type="domain" description="Pycsar effector protein" evidence="10">
    <location>
        <begin position="51"/>
        <end position="210"/>
    </location>
</feature>
<comment type="subcellular location">
    <subcellularLocation>
        <location evidence="1">Cell membrane</location>
    </subcellularLocation>
</comment>
<evidence type="ECO:0000256" key="8">
    <source>
        <dbReference type="SAM" id="MobiDB-lite"/>
    </source>
</evidence>
<keyword evidence="12" id="KW-1185">Reference proteome</keyword>
<keyword evidence="5 9" id="KW-1133">Transmembrane helix</keyword>
<dbReference type="AlphaFoldDB" id="A0A5C6AVC3"/>
<dbReference type="InterPro" id="IPR043760">
    <property type="entry name" value="PycTM_dom"/>
</dbReference>